<name>A0A844H0A6_9RHOB</name>
<dbReference type="Pfam" id="PF10649">
    <property type="entry name" value="DUF2478"/>
    <property type="match status" value="1"/>
</dbReference>
<gene>
    <name evidence="1" type="ORF">GL279_06755</name>
</gene>
<accession>A0A844H0A6</accession>
<evidence type="ECO:0000313" key="1">
    <source>
        <dbReference type="EMBL" id="MTH34299.1"/>
    </source>
</evidence>
<sequence>MQIRYICSDEERRTDAVLSAVAEGAEDLGLRLCGTVQPVDRPDAGHCDIVLALLPDFQRRSISLELPPGTVGCRLDAGALEQVVAEVQSRLEGAQALLVNKFGKQEAAGRALVPVIGEACARGLPVLVGVAPQWREAFLGFAGDAALPLPDDAGLALDWLRQSCLARI</sequence>
<proteinExistence type="predicted"/>
<dbReference type="InterPro" id="IPR018912">
    <property type="entry name" value="DUF2478"/>
</dbReference>
<keyword evidence="2" id="KW-1185">Reference proteome</keyword>
<dbReference type="OrthoDB" id="5918880at2"/>
<dbReference type="EMBL" id="WMIF01000007">
    <property type="protein sequence ID" value="MTH34299.1"/>
    <property type="molecule type" value="Genomic_DNA"/>
</dbReference>
<reference evidence="1 2" key="1">
    <citation type="submission" date="2019-11" db="EMBL/GenBank/DDBJ databases">
        <authorList>
            <person name="Dong K."/>
        </authorList>
    </citation>
    <scope>NUCLEOTIDE SEQUENCE [LARGE SCALE GENOMIC DNA]</scope>
    <source>
        <strain evidence="1 2">JCM 17370</strain>
    </source>
</reference>
<dbReference type="AlphaFoldDB" id="A0A844H0A6"/>
<evidence type="ECO:0000313" key="2">
    <source>
        <dbReference type="Proteomes" id="UP000442533"/>
    </source>
</evidence>
<protein>
    <submittedName>
        <fullName evidence="1">DUF2478 domain-containing protein</fullName>
    </submittedName>
</protein>
<comment type="caution">
    <text evidence="1">The sequence shown here is derived from an EMBL/GenBank/DDBJ whole genome shotgun (WGS) entry which is preliminary data.</text>
</comment>
<organism evidence="1 2">
    <name type="scientific">Paracoccus limosus</name>
    <dbReference type="NCBI Taxonomy" id="913252"/>
    <lineage>
        <taxon>Bacteria</taxon>
        <taxon>Pseudomonadati</taxon>
        <taxon>Pseudomonadota</taxon>
        <taxon>Alphaproteobacteria</taxon>
        <taxon>Rhodobacterales</taxon>
        <taxon>Paracoccaceae</taxon>
        <taxon>Paracoccus</taxon>
    </lineage>
</organism>
<dbReference type="RefSeq" id="WP_155063865.1">
    <property type="nucleotide sequence ID" value="NZ_WMIF01000007.1"/>
</dbReference>
<dbReference type="Proteomes" id="UP000442533">
    <property type="component" value="Unassembled WGS sequence"/>
</dbReference>